<dbReference type="VEuPathDB" id="FungiDB:SI65_04087"/>
<protein>
    <submittedName>
        <fullName evidence="1">Uncharacterized protein</fullName>
    </submittedName>
</protein>
<gene>
    <name evidence="1" type="ORF">SI65_04087</name>
</gene>
<dbReference type="EMBL" id="JXNT01000003">
    <property type="protein sequence ID" value="ODM21034.1"/>
    <property type="molecule type" value="Genomic_DNA"/>
</dbReference>
<evidence type="ECO:0000313" key="2">
    <source>
        <dbReference type="Proteomes" id="UP000094569"/>
    </source>
</evidence>
<sequence length="116" mass="13528">MPWVKRWSERIIESMKTANAHEYNLLLVAAHFFRDQDLFSQASLKILRGCTVHELNMIWNRSDELYSELPQAAKYRLTYGIGALQKRLDAAIHVVDVLKGLKSVYETSSFFPRRAR</sequence>
<name>A0A1E3BJA6_ASPCR</name>
<evidence type="ECO:0000313" key="1">
    <source>
        <dbReference type="EMBL" id="ODM21034.1"/>
    </source>
</evidence>
<dbReference type="AlphaFoldDB" id="A0A1E3BJA6"/>
<keyword evidence="2" id="KW-1185">Reference proteome</keyword>
<comment type="caution">
    <text evidence="1">The sequence shown here is derived from an EMBL/GenBank/DDBJ whole genome shotgun (WGS) entry which is preliminary data.</text>
</comment>
<accession>A0A1E3BJA6</accession>
<dbReference type="Proteomes" id="UP000094569">
    <property type="component" value="Unassembled WGS sequence"/>
</dbReference>
<organism evidence="1 2">
    <name type="scientific">Aspergillus cristatus</name>
    <name type="common">Chinese Fuzhuan brick tea-fermentation fungus</name>
    <name type="synonym">Eurotium cristatum</name>
    <dbReference type="NCBI Taxonomy" id="573508"/>
    <lineage>
        <taxon>Eukaryota</taxon>
        <taxon>Fungi</taxon>
        <taxon>Dikarya</taxon>
        <taxon>Ascomycota</taxon>
        <taxon>Pezizomycotina</taxon>
        <taxon>Eurotiomycetes</taxon>
        <taxon>Eurotiomycetidae</taxon>
        <taxon>Eurotiales</taxon>
        <taxon>Aspergillaceae</taxon>
        <taxon>Aspergillus</taxon>
        <taxon>Aspergillus subgen. Aspergillus</taxon>
    </lineage>
</organism>
<proteinExistence type="predicted"/>
<reference evidence="1 2" key="1">
    <citation type="journal article" date="2016" name="BMC Genomics">
        <title>Comparative genomic and transcriptomic analyses of the Fuzhuan brick tea-fermentation fungus Aspergillus cristatus.</title>
        <authorList>
            <person name="Ge Y."/>
            <person name="Wang Y."/>
            <person name="Liu Y."/>
            <person name="Tan Y."/>
            <person name="Ren X."/>
            <person name="Zhang X."/>
            <person name="Hyde K.D."/>
            <person name="Liu Y."/>
            <person name="Liu Z."/>
        </authorList>
    </citation>
    <scope>NUCLEOTIDE SEQUENCE [LARGE SCALE GENOMIC DNA]</scope>
    <source>
        <strain evidence="1 2">GZAAS20.1005</strain>
    </source>
</reference>